<dbReference type="PANTHER" id="PTHR30160:SF1">
    <property type="entry name" value="LIPOPOLYSACCHARIDE 1,2-N-ACETYLGLUCOSAMINETRANSFERASE-RELATED"/>
    <property type="match status" value="1"/>
</dbReference>
<evidence type="ECO:0000313" key="3">
    <source>
        <dbReference type="EMBL" id="SFM05264.1"/>
    </source>
</evidence>
<dbReference type="Gene3D" id="3.40.50.2000">
    <property type="entry name" value="Glycogen Phosphorylase B"/>
    <property type="match status" value="2"/>
</dbReference>
<dbReference type="SUPFAM" id="SSF53756">
    <property type="entry name" value="UDP-Glycosyltransferase/glycogen phosphorylase"/>
    <property type="match status" value="1"/>
</dbReference>
<dbReference type="GO" id="GO:0009244">
    <property type="term" value="P:lipopolysaccharide core region biosynthetic process"/>
    <property type="evidence" value="ECO:0007669"/>
    <property type="project" value="TreeGrafter"/>
</dbReference>
<keyword evidence="4" id="KW-1185">Reference proteome</keyword>
<dbReference type="CDD" id="cd03789">
    <property type="entry name" value="GT9_LPS_heptosyltransferase"/>
    <property type="match status" value="1"/>
</dbReference>
<gene>
    <name evidence="3" type="ORF">SAMN04490355_103625</name>
</gene>
<sequence>MKTFLIINTSFLGDTLLTGSLCRNIKLEYPNSKVLFMVNKPFAEVARYMNGVDEVLCYDKNGEHQGLVGFCHFYNTYKVQYKNKIDVAFVIYGNERGIVLSKLFGAKKIYSDNTGLIRLFLDNGAIDYKGRTHAQDKHNALLELYTGKTPQSIAMLYLPPREAAAEVDILWQKYNIKRDDELVAVCTTTKRKEKDMPVAACTKLIAALNQQGKKVLYVGVGQAAVDYVEDLHNQNCTEFINLTNQTTIAQLAEVLKRCKVAISVDTGTMHLICALGIPLLALFYVYTEEHLTSWAPKEFYPHRLISGGELSVDAMLDAVKALVEERKTTDS</sequence>
<dbReference type="PANTHER" id="PTHR30160">
    <property type="entry name" value="TETRAACYLDISACCHARIDE 4'-KINASE-RELATED"/>
    <property type="match status" value="1"/>
</dbReference>
<name>A0A1I4MPR7_9FIRM</name>
<reference evidence="4" key="1">
    <citation type="submission" date="2016-10" db="EMBL/GenBank/DDBJ databases">
        <authorList>
            <person name="Varghese N."/>
            <person name="Submissions S."/>
        </authorList>
    </citation>
    <scope>NUCLEOTIDE SEQUENCE [LARGE SCALE GENOMIC DNA]</scope>
    <source>
        <strain evidence="4">DSM 13327</strain>
    </source>
</reference>
<proteinExistence type="predicted"/>
<evidence type="ECO:0000313" key="4">
    <source>
        <dbReference type="Proteomes" id="UP000199520"/>
    </source>
</evidence>
<dbReference type="GO" id="GO:0008713">
    <property type="term" value="F:ADP-heptose-lipopolysaccharide heptosyltransferase activity"/>
    <property type="evidence" value="ECO:0007669"/>
    <property type="project" value="TreeGrafter"/>
</dbReference>
<keyword evidence="2 3" id="KW-0808">Transferase</keyword>
<accession>A0A1I4MPR7</accession>
<dbReference type="InterPro" id="IPR002201">
    <property type="entry name" value="Glyco_trans_9"/>
</dbReference>
<dbReference type="AlphaFoldDB" id="A0A1I4MPR7"/>
<dbReference type="GO" id="GO:0005829">
    <property type="term" value="C:cytosol"/>
    <property type="evidence" value="ECO:0007669"/>
    <property type="project" value="TreeGrafter"/>
</dbReference>
<dbReference type="Pfam" id="PF01075">
    <property type="entry name" value="Glyco_transf_9"/>
    <property type="match status" value="1"/>
</dbReference>
<organism evidence="3 4">
    <name type="scientific">Pelosinus propionicus DSM 13327</name>
    <dbReference type="NCBI Taxonomy" id="1123291"/>
    <lineage>
        <taxon>Bacteria</taxon>
        <taxon>Bacillati</taxon>
        <taxon>Bacillota</taxon>
        <taxon>Negativicutes</taxon>
        <taxon>Selenomonadales</taxon>
        <taxon>Sporomusaceae</taxon>
        <taxon>Pelosinus</taxon>
    </lineage>
</organism>
<dbReference type="InterPro" id="IPR051199">
    <property type="entry name" value="LPS_LOS_Heptosyltrfase"/>
</dbReference>
<protein>
    <submittedName>
        <fullName evidence="3">ADP-heptose:LPS heptosyltransferase</fullName>
    </submittedName>
</protein>
<evidence type="ECO:0000256" key="1">
    <source>
        <dbReference type="ARBA" id="ARBA00022676"/>
    </source>
</evidence>
<evidence type="ECO:0000256" key="2">
    <source>
        <dbReference type="ARBA" id="ARBA00022679"/>
    </source>
</evidence>
<dbReference type="STRING" id="1123291.SAMN04490355_103625"/>
<dbReference type="OrthoDB" id="9768048at2"/>
<dbReference type="RefSeq" id="WP_090940159.1">
    <property type="nucleotide sequence ID" value="NZ_FOTS01000036.1"/>
</dbReference>
<dbReference type="Proteomes" id="UP000199520">
    <property type="component" value="Unassembled WGS sequence"/>
</dbReference>
<dbReference type="EMBL" id="FOTS01000036">
    <property type="protein sequence ID" value="SFM05264.1"/>
    <property type="molecule type" value="Genomic_DNA"/>
</dbReference>
<keyword evidence="1" id="KW-0328">Glycosyltransferase</keyword>